<organism evidence="1">
    <name type="scientific">Arundo donax</name>
    <name type="common">Giant reed</name>
    <name type="synonym">Donax arundinaceus</name>
    <dbReference type="NCBI Taxonomy" id="35708"/>
    <lineage>
        <taxon>Eukaryota</taxon>
        <taxon>Viridiplantae</taxon>
        <taxon>Streptophyta</taxon>
        <taxon>Embryophyta</taxon>
        <taxon>Tracheophyta</taxon>
        <taxon>Spermatophyta</taxon>
        <taxon>Magnoliopsida</taxon>
        <taxon>Liliopsida</taxon>
        <taxon>Poales</taxon>
        <taxon>Poaceae</taxon>
        <taxon>PACMAD clade</taxon>
        <taxon>Arundinoideae</taxon>
        <taxon>Arundineae</taxon>
        <taxon>Arundo</taxon>
    </lineage>
</organism>
<accession>A0A0A9FX65</accession>
<sequence>MFPQFWLKHNHIRFFPCILLRLQRANDILSTVSPHFENLNFISLLRTYACLIFALR</sequence>
<evidence type="ECO:0000313" key="1">
    <source>
        <dbReference type="EMBL" id="JAE15814.1"/>
    </source>
</evidence>
<dbReference type="EMBL" id="GBRH01182082">
    <property type="protein sequence ID" value="JAE15814.1"/>
    <property type="molecule type" value="Transcribed_RNA"/>
</dbReference>
<reference evidence="1" key="1">
    <citation type="submission" date="2014-09" db="EMBL/GenBank/DDBJ databases">
        <authorList>
            <person name="Magalhaes I.L.F."/>
            <person name="Oliveira U."/>
            <person name="Santos F.R."/>
            <person name="Vidigal T.H.D.A."/>
            <person name="Brescovit A.D."/>
            <person name="Santos A.J."/>
        </authorList>
    </citation>
    <scope>NUCLEOTIDE SEQUENCE</scope>
    <source>
        <tissue evidence="1">Shoot tissue taken approximately 20 cm above the soil surface</tissue>
    </source>
</reference>
<reference evidence="1" key="2">
    <citation type="journal article" date="2015" name="Data Brief">
        <title>Shoot transcriptome of the giant reed, Arundo donax.</title>
        <authorList>
            <person name="Barrero R.A."/>
            <person name="Guerrero F.D."/>
            <person name="Moolhuijzen P."/>
            <person name="Goolsby J.A."/>
            <person name="Tidwell J."/>
            <person name="Bellgard S.E."/>
            <person name="Bellgard M.I."/>
        </authorList>
    </citation>
    <scope>NUCLEOTIDE SEQUENCE</scope>
    <source>
        <tissue evidence="1">Shoot tissue taken approximately 20 cm above the soil surface</tissue>
    </source>
</reference>
<protein>
    <submittedName>
        <fullName evidence="1">Uncharacterized protein</fullName>
    </submittedName>
</protein>
<dbReference type="AlphaFoldDB" id="A0A0A9FX65"/>
<name>A0A0A9FX65_ARUDO</name>
<proteinExistence type="predicted"/>